<organism evidence="15">
    <name type="scientific">Oryza sativa subsp. japonica</name>
    <name type="common">Rice</name>
    <dbReference type="NCBI Taxonomy" id="39947"/>
    <lineage>
        <taxon>Eukaryota</taxon>
        <taxon>Viridiplantae</taxon>
        <taxon>Streptophyta</taxon>
        <taxon>Embryophyta</taxon>
        <taxon>Tracheophyta</taxon>
        <taxon>Spermatophyta</taxon>
        <taxon>Magnoliopsida</taxon>
        <taxon>Liliopsida</taxon>
        <taxon>Poales</taxon>
        <taxon>Poaceae</taxon>
        <taxon>BOP clade</taxon>
        <taxon>Oryzoideae</taxon>
        <taxon>Oryzeae</taxon>
        <taxon>Oryzinae</taxon>
        <taxon>Oryza</taxon>
        <taxon>Oryza sativa</taxon>
    </lineage>
</organism>
<evidence type="ECO:0000256" key="4">
    <source>
        <dbReference type="ARBA" id="ARBA00022692"/>
    </source>
</evidence>
<evidence type="ECO:0000256" key="11">
    <source>
        <dbReference type="ARBA" id="ARBA00023136"/>
    </source>
</evidence>
<dbReference type="AlphaFoldDB" id="Q2R2U6"/>
<evidence type="ECO:0000256" key="8">
    <source>
        <dbReference type="ARBA" id="ARBA00022777"/>
    </source>
</evidence>
<dbReference type="Gene3D" id="1.10.510.10">
    <property type="entry name" value="Transferase(Phosphotransferase) domain 1"/>
    <property type="match status" value="2"/>
</dbReference>
<dbReference type="Gene3D" id="3.30.200.20">
    <property type="entry name" value="Phosphorylase Kinase, domain 1"/>
    <property type="match status" value="1"/>
</dbReference>
<keyword evidence="10" id="KW-1133">Transmembrane helix</keyword>
<keyword evidence="11" id="KW-0472">Membrane</keyword>
<feature type="compositionally biased region" description="Polar residues" evidence="13">
    <location>
        <begin position="324"/>
        <end position="334"/>
    </location>
</feature>
<keyword evidence="5" id="KW-0732">Signal</keyword>
<evidence type="ECO:0000256" key="1">
    <source>
        <dbReference type="ARBA" id="ARBA00004167"/>
    </source>
</evidence>
<reference evidence="15" key="3">
    <citation type="submission" date="2006-01" db="EMBL/GenBank/DDBJ databases">
        <authorList>
            <person name="Buell R."/>
        </authorList>
    </citation>
    <scope>NUCLEOTIDE SEQUENCE</scope>
</reference>
<keyword evidence="3" id="KW-0808">Transferase</keyword>
<dbReference type="InterPro" id="IPR011009">
    <property type="entry name" value="Kinase-like_dom_sf"/>
</dbReference>
<dbReference type="PROSITE" id="PS50011">
    <property type="entry name" value="PROTEIN_KINASE_DOM"/>
    <property type="match status" value="1"/>
</dbReference>
<keyword evidence="15" id="KW-0675">Receptor</keyword>
<keyword evidence="4" id="KW-0812">Transmembrane</keyword>
<evidence type="ECO:0000256" key="13">
    <source>
        <dbReference type="SAM" id="MobiDB-lite"/>
    </source>
</evidence>
<proteinExistence type="predicted"/>
<dbReference type="GO" id="GO:0005524">
    <property type="term" value="F:ATP binding"/>
    <property type="evidence" value="ECO:0007669"/>
    <property type="project" value="UniProtKB-KW"/>
</dbReference>
<keyword evidence="12" id="KW-0325">Glycoprotein</keyword>
<dbReference type="EMBL" id="DP000010">
    <property type="protein sequence ID" value="ABA94157.1"/>
    <property type="molecule type" value="Genomic_DNA"/>
</dbReference>
<keyword evidence="2" id="KW-0723">Serine/threonine-protein kinase</keyword>
<evidence type="ECO:0000259" key="14">
    <source>
        <dbReference type="PROSITE" id="PS50011"/>
    </source>
</evidence>
<dbReference type="GO" id="GO:0016020">
    <property type="term" value="C:membrane"/>
    <property type="evidence" value="ECO:0007669"/>
    <property type="project" value="UniProtKB-SubCell"/>
</dbReference>
<feature type="domain" description="Protein kinase" evidence="14">
    <location>
        <begin position="28"/>
        <end position="302"/>
    </location>
</feature>
<keyword evidence="6" id="KW-0677">Repeat</keyword>
<evidence type="ECO:0000256" key="3">
    <source>
        <dbReference type="ARBA" id="ARBA00022679"/>
    </source>
</evidence>
<accession>Q2R2U6</accession>
<name>Q2R2U6_ORYSJ</name>
<dbReference type="SUPFAM" id="SSF56112">
    <property type="entry name" value="Protein kinase-like (PK-like)"/>
    <property type="match status" value="1"/>
</dbReference>
<reference evidence="15" key="1">
    <citation type="journal article" date="2005" name="BMC Biol.">
        <title>The sequence of rice chromosomes 11 and 12, rich in disease resistance genes and recent gene duplications.</title>
        <authorList>
            <consortium name="The rice chromosomes 11 and 12 sequencing consortia"/>
        </authorList>
    </citation>
    <scope>NUCLEOTIDE SEQUENCE [LARGE SCALE GENOMIC DNA]</scope>
</reference>
<dbReference type="SMART" id="SM00220">
    <property type="entry name" value="S_TKc"/>
    <property type="match status" value="1"/>
</dbReference>
<dbReference type="InterPro" id="IPR001245">
    <property type="entry name" value="Ser-Thr/Tyr_kinase_cat_dom"/>
</dbReference>
<evidence type="ECO:0000256" key="5">
    <source>
        <dbReference type="ARBA" id="ARBA00022729"/>
    </source>
</evidence>
<comment type="subcellular location">
    <subcellularLocation>
        <location evidence="1">Membrane</location>
        <topology evidence="1">Single-pass membrane protein</topology>
    </subcellularLocation>
</comment>
<keyword evidence="8 15" id="KW-0418">Kinase</keyword>
<dbReference type="FunFam" id="3.30.200.20:FF:000142">
    <property type="entry name" value="Cysteine-rich receptor-like protein kinase 10"/>
    <property type="match status" value="1"/>
</dbReference>
<evidence type="ECO:0000256" key="9">
    <source>
        <dbReference type="ARBA" id="ARBA00022840"/>
    </source>
</evidence>
<feature type="region of interest" description="Disordered" evidence="13">
    <location>
        <begin position="290"/>
        <end position="334"/>
    </location>
</feature>
<dbReference type="PANTHER" id="PTHR27006">
    <property type="entry name" value="PROMASTIGOTE SURFACE ANTIGEN PROTEIN PSA"/>
    <property type="match status" value="1"/>
</dbReference>
<evidence type="ECO:0000256" key="2">
    <source>
        <dbReference type="ARBA" id="ARBA00022527"/>
    </source>
</evidence>
<dbReference type="InterPro" id="IPR008271">
    <property type="entry name" value="Ser/Thr_kinase_AS"/>
</dbReference>
<protein>
    <submittedName>
        <fullName evidence="15">Serine/threonine-protein kinase receptor, putative</fullName>
    </submittedName>
</protein>
<dbReference type="PANTHER" id="PTHR27006:SF618">
    <property type="entry name" value="CYSTEINE-RICH RECEPTOR-LIKE PROTEIN KINASE 10"/>
    <property type="match status" value="1"/>
</dbReference>
<dbReference type="InterPro" id="IPR000719">
    <property type="entry name" value="Prot_kinase_dom"/>
</dbReference>
<evidence type="ECO:0000313" key="15">
    <source>
        <dbReference type="EMBL" id="ABA94157.1"/>
    </source>
</evidence>
<keyword evidence="7" id="KW-0547">Nucleotide-binding</keyword>
<evidence type="ECO:0000256" key="10">
    <source>
        <dbReference type="ARBA" id="ARBA00022989"/>
    </source>
</evidence>
<reference evidence="15" key="2">
    <citation type="submission" date="2005-04" db="EMBL/GenBank/DDBJ databases">
        <authorList>
            <person name="Buell C.R."/>
            <person name="Wing R.A."/>
            <person name="McCombie W.A."/>
            <person name="Ouyang S."/>
        </authorList>
    </citation>
    <scope>NUCLEOTIDE SEQUENCE</scope>
</reference>
<evidence type="ECO:0000256" key="12">
    <source>
        <dbReference type="ARBA" id="ARBA00023180"/>
    </source>
</evidence>
<gene>
    <name evidence="15" type="ordered locus">LOC_Os11g34610</name>
</gene>
<dbReference type="PROSITE" id="PS00108">
    <property type="entry name" value="PROTEIN_KINASE_ST"/>
    <property type="match status" value="1"/>
</dbReference>
<keyword evidence="9" id="KW-0067">ATP-binding</keyword>
<evidence type="ECO:0000256" key="7">
    <source>
        <dbReference type="ARBA" id="ARBA00022741"/>
    </source>
</evidence>
<evidence type="ECO:0000256" key="6">
    <source>
        <dbReference type="ARBA" id="ARBA00022737"/>
    </source>
</evidence>
<dbReference type="Pfam" id="PF07714">
    <property type="entry name" value="PK_Tyr_Ser-Thr"/>
    <property type="match status" value="1"/>
</dbReference>
<dbReference type="FunFam" id="1.10.510.10:FF:001019">
    <property type="entry name" value="G-type lectin S-receptor-like serine/threonine-protein kinase B120"/>
    <property type="match status" value="1"/>
</dbReference>
<dbReference type="GO" id="GO:0004674">
    <property type="term" value="F:protein serine/threonine kinase activity"/>
    <property type="evidence" value="ECO:0007669"/>
    <property type="project" value="UniProtKB-KW"/>
</dbReference>
<feature type="compositionally biased region" description="Low complexity" evidence="13">
    <location>
        <begin position="309"/>
        <end position="323"/>
    </location>
</feature>
<sequence>MDRNKLRSFNQDDFSLDLRTLQTATNNFDERNRLREGGFGMVYKGTLLDGQEIAVKRLSHCSKQGLNELKNELVLVGKLQHKNLVRVLGVCVEKQEKLLVYEYMPNRSLDTFIFDRDKSKELGWEKRFKIIIEIARGLEYLHEESRLKIIHRDLKANNILLDSDLTPEISDFGLAKLFGEDQSHVVTNRVAGTYFGVLILEIITGRRSMGSFNDHEQSFSLLDLIWQHWNSGTILNLVDPSLSRDAGGQLIQRDQLLGCIHVALLCVQENPADRPKLSAVTMMIGGGSNSTASLNPPSRPAFCMHPADATRTASGGETAAASANRVSLTELQPR</sequence>